<evidence type="ECO:0000313" key="1">
    <source>
        <dbReference type="EMBL" id="MDR7084419.1"/>
    </source>
</evidence>
<dbReference type="EMBL" id="JAVDVQ010000022">
    <property type="protein sequence ID" value="MDR7084419.1"/>
    <property type="molecule type" value="Genomic_DNA"/>
</dbReference>
<dbReference type="Proteomes" id="UP001252243">
    <property type="component" value="Unassembled WGS sequence"/>
</dbReference>
<comment type="caution">
    <text evidence="1">The sequence shown here is derived from an EMBL/GenBank/DDBJ whole genome shotgun (WGS) entry which is preliminary data.</text>
</comment>
<organism evidence="1 2">
    <name type="scientific">Arthrobacter ginsengisoli</name>
    <dbReference type="NCBI Taxonomy" id="1356565"/>
    <lineage>
        <taxon>Bacteria</taxon>
        <taxon>Bacillati</taxon>
        <taxon>Actinomycetota</taxon>
        <taxon>Actinomycetes</taxon>
        <taxon>Micrococcales</taxon>
        <taxon>Micrococcaceae</taxon>
        <taxon>Arthrobacter</taxon>
    </lineage>
</organism>
<protein>
    <submittedName>
        <fullName evidence="1">Uncharacterized protein</fullName>
    </submittedName>
</protein>
<sequence length="34" mass="3686">MLSELATMQLTVTQMARLGEEAIHTDVGTEPSKP</sequence>
<reference evidence="1 2" key="1">
    <citation type="submission" date="2023-07" db="EMBL/GenBank/DDBJ databases">
        <title>Sorghum-associated microbial communities from plants grown in Nebraska, USA.</title>
        <authorList>
            <person name="Schachtman D."/>
        </authorList>
    </citation>
    <scope>NUCLEOTIDE SEQUENCE [LARGE SCALE GENOMIC DNA]</scope>
    <source>
        <strain evidence="1 2">BE167</strain>
    </source>
</reference>
<evidence type="ECO:0000313" key="2">
    <source>
        <dbReference type="Proteomes" id="UP001252243"/>
    </source>
</evidence>
<proteinExistence type="predicted"/>
<gene>
    <name evidence="1" type="ORF">J2X01_003728</name>
</gene>
<accession>A0ABU1UGT5</accession>
<name>A0ABU1UGT5_9MICC</name>
<keyword evidence="2" id="KW-1185">Reference proteome</keyword>